<protein>
    <submittedName>
        <fullName evidence="2">Methyltransferase type 11</fullName>
    </submittedName>
</protein>
<name>W0RG61_9BACT</name>
<dbReference type="GO" id="GO:0032259">
    <property type="term" value="P:methylation"/>
    <property type="evidence" value="ECO:0007669"/>
    <property type="project" value="UniProtKB-KW"/>
</dbReference>
<dbReference type="CDD" id="cd02440">
    <property type="entry name" value="AdoMet_MTases"/>
    <property type="match status" value="1"/>
</dbReference>
<feature type="domain" description="Methyltransferase type 11" evidence="1">
    <location>
        <begin position="99"/>
        <end position="197"/>
    </location>
</feature>
<accession>W0RG61</accession>
<dbReference type="Gene3D" id="3.40.50.150">
    <property type="entry name" value="Vaccinia Virus protein VP39"/>
    <property type="match status" value="1"/>
</dbReference>
<dbReference type="SUPFAM" id="SSF53335">
    <property type="entry name" value="S-adenosyl-L-methionine-dependent methyltransferases"/>
    <property type="match status" value="1"/>
</dbReference>
<evidence type="ECO:0000313" key="3">
    <source>
        <dbReference type="Proteomes" id="UP000019151"/>
    </source>
</evidence>
<evidence type="ECO:0000259" key="1">
    <source>
        <dbReference type="Pfam" id="PF08241"/>
    </source>
</evidence>
<gene>
    <name evidence="2" type="ORF">J421_0846</name>
</gene>
<dbReference type="eggNOG" id="COG2226">
    <property type="taxonomic scope" value="Bacteria"/>
</dbReference>
<dbReference type="KEGG" id="gba:J421_0846"/>
<dbReference type="Pfam" id="PF08241">
    <property type="entry name" value="Methyltransf_11"/>
    <property type="match status" value="1"/>
</dbReference>
<dbReference type="RefSeq" id="WP_025409923.1">
    <property type="nucleotide sequence ID" value="NZ_CP007128.1"/>
</dbReference>
<sequence>MTSALADFRAAYAAHRASEGRAYDRATLLALPYLADDSSQLAHQWAVRARTYEAFMRRVLLPMLGASTLHAPRSTLTRSGDHAERGARSGERRGSLRLLDLGAGNGWLSWRAAMAGCECVALDLRDDAVDGLGAAAPYLERADGGFARVAASFDALPVAAGTFDVVVFNASVHYATDLAAVLREARRVVRPGGRVVVLDSPFYRRDADGAAMVAEKRGHAAERFGDRAAALMAVPAIEYLTAERLAHASAALGLTWRRRRVRYPLWYELRPYVARLRGRRAPSRFDLWEAHA</sequence>
<dbReference type="InterPro" id="IPR029063">
    <property type="entry name" value="SAM-dependent_MTases_sf"/>
</dbReference>
<dbReference type="InterPro" id="IPR013216">
    <property type="entry name" value="Methyltransf_11"/>
</dbReference>
<dbReference type="InterPro" id="IPR050508">
    <property type="entry name" value="Methyltransf_Superfamily"/>
</dbReference>
<dbReference type="InParanoid" id="W0RG61"/>
<keyword evidence="2" id="KW-0489">Methyltransferase</keyword>
<dbReference type="GO" id="GO:0008757">
    <property type="term" value="F:S-adenosylmethionine-dependent methyltransferase activity"/>
    <property type="evidence" value="ECO:0007669"/>
    <property type="project" value="InterPro"/>
</dbReference>
<dbReference type="PANTHER" id="PTHR42912">
    <property type="entry name" value="METHYLTRANSFERASE"/>
    <property type="match status" value="1"/>
</dbReference>
<dbReference type="STRING" id="861299.J421_0846"/>
<dbReference type="Proteomes" id="UP000019151">
    <property type="component" value="Chromosome"/>
</dbReference>
<reference evidence="2 3" key="1">
    <citation type="journal article" date="2014" name="Genome Announc.">
        <title>Genome Sequence and Methylome of Soil Bacterium Gemmatirosa kalamazoonensis KBS708T, a Member of the Rarely Cultivated Gemmatimonadetes Phylum.</title>
        <authorList>
            <person name="Debruyn J.M."/>
            <person name="Radosevich M."/>
            <person name="Wommack K.E."/>
            <person name="Polson S.W."/>
            <person name="Hauser L.J."/>
            <person name="Fawaz M.N."/>
            <person name="Korlach J."/>
            <person name="Tsai Y.C."/>
        </authorList>
    </citation>
    <scope>NUCLEOTIDE SEQUENCE [LARGE SCALE GENOMIC DNA]</scope>
    <source>
        <strain evidence="2 3">KBS708</strain>
    </source>
</reference>
<dbReference type="HOGENOM" id="CLU_075042_0_0_0"/>
<dbReference type="EMBL" id="CP007128">
    <property type="protein sequence ID" value="AHG88383.1"/>
    <property type="molecule type" value="Genomic_DNA"/>
</dbReference>
<evidence type="ECO:0000313" key="2">
    <source>
        <dbReference type="EMBL" id="AHG88383.1"/>
    </source>
</evidence>
<proteinExistence type="predicted"/>
<keyword evidence="3" id="KW-1185">Reference proteome</keyword>
<keyword evidence="2" id="KW-0808">Transferase</keyword>
<dbReference type="PATRIC" id="fig|861299.3.peg.860"/>
<organism evidence="2 3">
    <name type="scientific">Gemmatirosa kalamazoonensis</name>
    <dbReference type="NCBI Taxonomy" id="861299"/>
    <lineage>
        <taxon>Bacteria</taxon>
        <taxon>Pseudomonadati</taxon>
        <taxon>Gemmatimonadota</taxon>
        <taxon>Gemmatimonadia</taxon>
        <taxon>Gemmatimonadales</taxon>
        <taxon>Gemmatimonadaceae</taxon>
        <taxon>Gemmatirosa</taxon>
    </lineage>
</organism>
<dbReference type="AlphaFoldDB" id="W0RG61"/>
<dbReference type="OrthoDB" id="7170933at2"/>